<dbReference type="InterPro" id="IPR017884">
    <property type="entry name" value="SANT_dom"/>
</dbReference>
<feature type="compositionally biased region" description="Pro residues" evidence="6">
    <location>
        <begin position="1312"/>
        <end position="1322"/>
    </location>
</feature>
<dbReference type="InterPro" id="IPR036388">
    <property type="entry name" value="WH-like_DNA-bd_sf"/>
</dbReference>
<feature type="compositionally biased region" description="Low complexity" evidence="6">
    <location>
        <begin position="1231"/>
        <end position="1266"/>
    </location>
</feature>
<dbReference type="InterPro" id="IPR032451">
    <property type="entry name" value="SMARCC_C"/>
</dbReference>
<dbReference type="SUPFAM" id="SSF53649">
    <property type="entry name" value="Alkaline phosphatase-like"/>
    <property type="match status" value="1"/>
</dbReference>
<name>A0AA39HZE6_9BILA</name>
<evidence type="ECO:0000256" key="6">
    <source>
        <dbReference type="SAM" id="MobiDB-lite"/>
    </source>
</evidence>
<feature type="domain" description="Myb-like" evidence="8">
    <location>
        <begin position="900"/>
        <end position="942"/>
    </location>
</feature>
<dbReference type="Pfam" id="PF02995">
    <property type="entry name" value="DUF229"/>
    <property type="match status" value="1"/>
</dbReference>
<feature type="compositionally biased region" description="Pro residues" evidence="6">
    <location>
        <begin position="1415"/>
        <end position="1429"/>
    </location>
</feature>
<feature type="compositionally biased region" description="Low complexity" evidence="6">
    <location>
        <begin position="1323"/>
        <end position="1396"/>
    </location>
</feature>
<evidence type="ECO:0000259" key="8">
    <source>
        <dbReference type="PROSITE" id="PS50090"/>
    </source>
</evidence>
<dbReference type="Proteomes" id="UP001175271">
    <property type="component" value="Unassembled WGS sequence"/>
</dbReference>
<dbReference type="InterPro" id="IPR032448">
    <property type="entry name" value="SWIRM-assoc"/>
</dbReference>
<evidence type="ECO:0000256" key="7">
    <source>
        <dbReference type="SAM" id="SignalP"/>
    </source>
</evidence>
<dbReference type="InterPro" id="IPR001005">
    <property type="entry name" value="SANT/Myb"/>
</dbReference>
<feature type="chain" id="PRO_5041348417" evidence="7">
    <location>
        <begin position="31"/>
        <end position="1463"/>
    </location>
</feature>
<feature type="region of interest" description="Disordered" evidence="6">
    <location>
        <begin position="1036"/>
        <end position="1092"/>
    </location>
</feature>
<dbReference type="SUPFAM" id="SSF46689">
    <property type="entry name" value="Homeodomain-like"/>
    <property type="match status" value="2"/>
</dbReference>
<keyword evidence="3" id="KW-0804">Transcription</keyword>
<evidence type="ECO:0000256" key="4">
    <source>
        <dbReference type="ARBA" id="ARBA00023242"/>
    </source>
</evidence>
<evidence type="ECO:0000259" key="10">
    <source>
        <dbReference type="PROSITE" id="PS51293"/>
    </source>
</evidence>
<keyword evidence="12" id="KW-1185">Reference proteome</keyword>
<keyword evidence="4" id="KW-0539">Nucleus</keyword>
<comment type="caution">
    <text evidence="11">The sequence shown here is derived from an EMBL/GenBank/DDBJ whole genome shotgun (WGS) entry which is preliminary data.</text>
</comment>
<dbReference type="PROSITE" id="PS50934">
    <property type="entry name" value="SWIRM"/>
    <property type="match status" value="1"/>
</dbReference>
<evidence type="ECO:0000256" key="2">
    <source>
        <dbReference type="ARBA" id="ARBA00023015"/>
    </source>
</evidence>
<feature type="region of interest" description="Disordered" evidence="6">
    <location>
        <begin position="1231"/>
        <end position="1463"/>
    </location>
</feature>
<feature type="domain" description="SWIRM" evidence="9">
    <location>
        <begin position="717"/>
        <end position="814"/>
    </location>
</feature>
<dbReference type="InterPro" id="IPR004245">
    <property type="entry name" value="DUF229"/>
</dbReference>
<dbReference type="EMBL" id="JAUCMV010000003">
    <property type="protein sequence ID" value="KAK0413604.1"/>
    <property type="molecule type" value="Genomic_DNA"/>
</dbReference>
<feature type="compositionally biased region" description="Basic and acidic residues" evidence="6">
    <location>
        <begin position="1048"/>
        <end position="1075"/>
    </location>
</feature>
<dbReference type="SMART" id="SM00717">
    <property type="entry name" value="SANT"/>
    <property type="match status" value="1"/>
</dbReference>
<protein>
    <submittedName>
        <fullName evidence="11">Uncharacterized protein</fullName>
    </submittedName>
</protein>
<evidence type="ECO:0000313" key="12">
    <source>
        <dbReference type="Proteomes" id="UP001175271"/>
    </source>
</evidence>
<dbReference type="PANTHER" id="PTHR10974">
    <property type="entry name" value="FI08016P-RELATED"/>
    <property type="match status" value="1"/>
</dbReference>
<dbReference type="Pfam" id="PF16498">
    <property type="entry name" value="SWIRM-assoc_3"/>
    <property type="match status" value="1"/>
</dbReference>
<dbReference type="FunFam" id="1.10.10.10:FF:000020">
    <property type="entry name" value="SWI/SNF complex subunit SMARCC2 isoform c"/>
    <property type="match status" value="1"/>
</dbReference>
<dbReference type="Pfam" id="PF04433">
    <property type="entry name" value="SWIRM"/>
    <property type="match status" value="1"/>
</dbReference>
<dbReference type="Pfam" id="PF00249">
    <property type="entry name" value="Myb_DNA-binding"/>
    <property type="match status" value="1"/>
</dbReference>
<evidence type="ECO:0000313" key="11">
    <source>
        <dbReference type="EMBL" id="KAK0413604.1"/>
    </source>
</evidence>
<keyword evidence="7" id="KW-0732">Signal</keyword>
<feature type="domain" description="SANT" evidence="10">
    <location>
        <begin position="895"/>
        <end position="946"/>
    </location>
</feature>
<dbReference type="Gene3D" id="1.10.10.60">
    <property type="entry name" value="Homeodomain-like"/>
    <property type="match status" value="1"/>
</dbReference>
<organism evidence="11 12">
    <name type="scientific">Steinernema hermaphroditum</name>
    <dbReference type="NCBI Taxonomy" id="289476"/>
    <lineage>
        <taxon>Eukaryota</taxon>
        <taxon>Metazoa</taxon>
        <taxon>Ecdysozoa</taxon>
        <taxon>Nematoda</taxon>
        <taxon>Chromadorea</taxon>
        <taxon>Rhabditida</taxon>
        <taxon>Tylenchina</taxon>
        <taxon>Panagrolaimomorpha</taxon>
        <taxon>Strongyloidoidea</taxon>
        <taxon>Steinernematidae</taxon>
        <taxon>Steinernema</taxon>
    </lineage>
</organism>
<dbReference type="Pfam" id="PF16495">
    <property type="entry name" value="SWIRM-assoc_1"/>
    <property type="match status" value="1"/>
</dbReference>
<reference evidence="11" key="1">
    <citation type="submission" date="2023-06" db="EMBL/GenBank/DDBJ databases">
        <title>Genomic analysis of the entomopathogenic nematode Steinernema hermaphroditum.</title>
        <authorList>
            <person name="Schwarz E.M."/>
            <person name="Heppert J.K."/>
            <person name="Baniya A."/>
            <person name="Schwartz H.T."/>
            <person name="Tan C.-H."/>
            <person name="Antoshechkin I."/>
            <person name="Sternberg P.W."/>
            <person name="Goodrich-Blair H."/>
            <person name="Dillman A.R."/>
        </authorList>
    </citation>
    <scope>NUCLEOTIDE SEQUENCE</scope>
    <source>
        <strain evidence="11">PS9179</strain>
        <tissue evidence="11">Whole animal</tissue>
    </source>
</reference>
<dbReference type="PROSITE" id="PS50090">
    <property type="entry name" value="MYB_LIKE"/>
    <property type="match status" value="1"/>
</dbReference>
<feature type="compositionally biased region" description="Low complexity" evidence="6">
    <location>
        <begin position="1284"/>
        <end position="1311"/>
    </location>
</feature>
<evidence type="ECO:0000256" key="3">
    <source>
        <dbReference type="ARBA" id="ARBA00023163"/>
    </source>
</evidence>
<evidence type="ECO:0000256" key="5">
    <source>
        <dbReference type="ARBA" id="ARBA00049655"/>
    </source>
</evidence>
<feature type="region of interest" description="Disordered" evidence="6">
    <location>
        <begin position="634"/>
        <end position="695"/>
    </location>
</feature>
<comment type="similarity">
    <text evidence="5">Belongs to the SMARCC family.</text>
</comment>
<dbReference type="InterPro" id="IPR009057">
    <property type="entry name" value="Homeodomain-like_sf"/>
</dbReference>
<dbReference type="InterPro" id="IPR017850">
    <property type="entry name" value="Alkaline_phosphatase_core_sf"/>
</dbReference>
<dbReference type="PROSITE" id="PS51293">
    <property type="entry name" value="SANT"/>
    <property type="match status" value="1"/>
</dbReference>
<feature type="signal peptide" evidence="7">
    <location>
        <begin position="1"/>
        <end position="30"/>
    </location>
</feature>
<dbReference type="FunFam" id="3.40.720.10:FF:000017">
    <property type="entry name" value="Predicted protein"/>
    <property type="match status" value="1"/>
</dbReference>
<dbReference type="PANTHER" id="PTHR10974:SF1">
    <property type="entry name" value="FI08016P-RELATED"/>
    <property type="match status" value="1"/>
</dbReference>
<evidence type="ECO:0000259" key="9">
    <source>
        <dbReference type="PROSITE" id="PS50934"/>
    </source>
</evidence>
<sequence>MRRRNHSTALFIGVTLCCFVFLLYCSSGNGRDSKIAANAKSEERDVEMACRIPKLEQNRPEVMQFYRGQSSLSCPGEHNWVFVDQEGRLQLTEEAIKKHGQNVKCSVEYILRVSDEHITKKTANDMIGKKIEESDFFTAQCRAGSSNWEGMLMTVVRNETKVKNLKTKKQPKDWSGLNVYFFGLDSLSQMAYRRSLPKTVEYFEKEMKGVVLDGYNIVGDGTPQAFIPILTSQTEVELPLTRKRFSNANYVDVYPFIWNNFSDAGYVTLYGEDMAHMGVYSHRMKGFKEQPSDHYVRTFFQEAERRHGNLNCIGSEPMHNVWMKYGNEFIERYSDVPRFELLFHGRLSHDHVNLVSVMDDDFAANLKKLHTSGAFKNTLVVIMADHGHRFAELRNTHQGQLEERLPFFGIYLPEEFRESEKGKTAYENLKNNAHRLSTPFDIYSTLWDVLKWPSNQALAKMQPLDRRSLSLFRPIPPERTCEMAGIEPHWCTCLNWEPVPLNGTSLMIAKKIVDEINAQTEPERKLCAKLELKKLFDAKRLVPPKQMMSYLKADDIDGEKPNFGGKAQVSSAHYQVKFETTPGGAIYEATVLYDSSSGESGSVKVDFKSISHVNQYGDKPHCIIDKNYFLGAKPMSSKRGGSNPKRSRRDEDVDMDEEENSRSGGLTMVNIPAGREKDAEYQAPKGQKTLTDMDTDDQVANGEKDVEPNAVEQTHYIVVPSYSAWFDYNAIHQIEKRGIPEFFNGQNKSKTAEVYMAYRNFMIDTYRLNPFEYLSFTACRRNLAGDVCAILRVHSFLERWGLINYQVESESRPAPIAPPSTSHFNILADTPMGVQAINPIPSHFTSSAEIKKEVKEGEEIKQEPGASGAKSLSHFGLKTDQYRKQLIAMQAKGCAPGREWTDQETLLLLEGLEMFKDDWNKVADHVATRTQEECILKFLQLPIVDPYLEEDDIETEMMNHVTQQPVPFSQTGNPVMSTVAFLASVVDKRVAASAVKAALEEFGKLKDEVPSLMVEAHAKNVDAVVKDEENIDGTIGLSKSGIAGQAPPKKDEQPENKKAEAKEGEAMDTSEEKAAAENGGEPGDVSVDELRSKAKKAVSEKVQAAAASALAAAAVKAKHLATIEERRIKSLVAQLVETQMKKLEMKLRHFDELEQILDKEREALEYQRQQLILERQAFHMDQLRYLEQRAKHDAHMKLVAGGQLPQSLPPGFEVSGPAAPPAQVQVALPPQAGQGASGAHPEQGHPQGAPQEQQQQTHAPQHAAPQQHPPQQAPSKPEPMETDAAQVQSPATSSAPPAAQHQQAMQQHQPPVAQPPPQPVPQQQPVAQQPPQHPPTSQQQYAYQPPPQQAAYGAPPQGYQQGYQQPYYQQAPPQGYYQQGGRPPYPQQQYAQRPPYQQGPPPQQGYPQQGAPRHYAPPPQGQYYPPPQGYPQYPQYQAQPQMAAPPQASDDAATPPMHQGHQG</sequence>
<dbReference type="Gene3D" id="1.10.10.10">
    <property type="entry name" value="Winged helix-like DNA-binding domain superfamily/Winged helix DNA-binding domain"/>
    <property type="match status" value="1"/>
</dbReference>
<comment type="subcellular location">
    <subcellularLocation>
        <location evidence="1">Nucleus</location>
    </subcellularLocation>
</comment>
<dbReference type="FunFam" id="1.10.10.60:FF:000014">
    <property type="entry name" value="SWI/SNF complex subunit SMARCC2 isoform C"/>
    <property type="match status" value="1"/>
</dbReference>
<evidence type="ECO:0000256" key="1">
    <source>
        <dbReference type="ARBA" id="ARBA00004123"/>
    </source>
</evidence>
<dbReference type="CDD" id="cd16021">
    <property type="entry name" value="ALP_like"/>
    <property type="match status" value="1"/>
</dbReference>
<dbReference type="GO" id="GO:0005615">
    <property type="term" value="C:extracellular space"/>
    <property type="evidence" value="ECO:0007669"/>
    <property type="project" value="TreeGrafter"/>
</dbReference>
<proteinExistence type="inferred from homology"/>
<dbReference type="InterPro" id="IPR007526">
    <property type="entry name" value="SWIRM"/>
</dbReference>
<dbReference type="GO" id="GO:0016514">
    <property type="term" value="C:SWI/SNF complex"/>
    <property type="evidence" value="ECO:0007669"/>
    <property type="project" value="UniProtKB-ARBA"/>
</dbReference>
<feature type="compositionally biased region" description="Low complexity" evidence="6">
    <location>
        <begin position="1430"/>
        <end position="1448"/>
    </location>
</feature>
<dbReference type="CDD" id="cd00167">
    <property type="entry name" value="SANT"/>
    <property type="match status" value="1"/>
</dbReference>
<gene>
    <name evidence="11" type="ORF">QR680_006898</name>
</gene>
<dbReference type="Gene3D" id="3.40.720.10">
    <property type="entry name" value="Alkaline Phosphatase, subunit A"/>
    <property type="match status" value="1"/>
</dbReference>
<keyword evidence="2" id="KW-0805">Transcription regulation</keyword>
<accession>A0AA39HZE6</accession>